<dbReference type="InterPro" id="IPR048806">
    <property type="entry name" value="ZPBP1/2_N"/>
</dbReference>
<feature type="domain" description="Ig-like" evidence="4">
    <location>
        <begin position="43"/>
        <end position="131"/>
    </location>
</feature>
<dbReference type="PROSITE" id="PS50835">
    <property type="entry name" value="IG_LIKE"/>
    <property type="match status" value="1"/>
</dbReference>
<keyword evidence="2" id="KW-0812">Transmembrane</keyword>
<dbReference type="Gene3D" id="2.10.50.10">
    <property type="entry name" value="Tumor Necrosis Factor Receptor, subunit A, domain 2"/>
    <property type="match status" value="1"/>
</dbReference>
<accession>A0A7L4CUR6</accession>
<dbReference type="GO" id="GO:0002199">
    <property type="term" value="C:zona pellucida receptor complex"/>
    <property type="evidence" value="ECO:0007669"/>
    <property type="project" value="TreeGrafter"/>
</dbReference>
<dbReference type="InterPro" id="IPR007110">
    <property type="entry name" value="Ig-like_dom"/>
</dbReference>
<keyword evidence="6" id="KW-1185">Reference proteome</keyword>
<dbReference type="Gene3D" id="2.60.40.10">
    <property type="entry name" value="Immunoglobulins"/>
    <property type="match status" value="1"/>
</dbReference>
<dbReference type="GO" id="GO:0007339">
    <property type="term" value="P:binding of sperm to zona pellucida"/>
    <property type="evidence" value="ECO:0007669"/>
    <property type="project" value="InterPro"/>
</dbReference>
<dbReference type="Pfam" id="PF07699">
    <property type="entry name" value="Ephrin_rec_like"/>
    <property type="match status" value="1"/>
</dbReference>
<keyword evidence="2" id="KW-0472">Membrane</keyword>
<dbReference type="OrthoDB" id="9045220at2759"/>
<dbReference type="InterPro" id="IPR013783">
    <property type="entry name" value="Ig-like_fold"/>
</dbReference>
<reference evidence="5 6" key="1">
    <citation type="submission" date="2019-09" db="EMBL/GenBank/DDBJ databases">
        <title>Bird 10,000 Genomes (B10K) Project - Family phase.</title>
        <authorList>
            <person name="Zhang G."/>
        </authorList>
    </citation>
    <scope>NUCLEOTIDE SEQUENCE [LARGE SCALE GENOMIC DNA]</scope>
    <source>
        <strain evidence="5">B10K-DU-002-51</strain>
        <tissue evidence="5">Muscle</tissue>
    </source>
</reference>
<dbReference type="AlphaFoldDB" id="A0A7L4CUR6"/>
<proteinExistence type="predicted"/>
<feature type="signal peptide" evidence="3">
    <location>
        <begin position="1"/>
        <end position="33"/>
    </location>
</feature>
<sequence>TAQWGRMFSRCLVSPWVLGTVRILILVLCNCSGQTVSVPWDLPAISSQQHQEGLVFIHTESSLYSLPCSPVEMEVADPTYHWVQDSTAPRLLSVTKEGRLLFRHFQAGDSGNYSCTISYMRHGILVSQTFHYSIFGYHVPEGLDTVLLFHSKLCKDEWTKSFLLGLQKKLKQLEIQHHCKLQLTDTFCFPSLSNRSNEFVVQVQLEVSPFGPLWDEHCNPQDTEMVTDCYHKTAQHNLRQVQLTLTRFFKEHKSFHITGADNPGTNFTNEFVSILQTKQCSGGYGQTKQLQRCLNCCIVCPPGMFSSPKNNQCSLCPVGTYSLVYGVGFCTPCKDGMITRVPGASSMMDCVNNERTKQVVLIMHKIPELILIISPVLIAVNFLLILCSCYWFCREYQMSSPGASKMTGITTRTERVTSIFKIFKQSSQASPDAGPAGDTSHVDTTTSQGGDEEHTRGAQNLAPVTDETTPVLTLEDRKDTY</sequence>
<dbReference type="InterPro" id="IPR036179">
    <property type="entry name" value="Ig-like_dom_sf"/>
</dbReference>
<feature type="chain" id="PRO_5029697094" evidence="3">
    <location>
        <begin position="34"/>
        <end position="481"/>
    </location>
</feature>
<dbReference type="InterPro" id="IPR010857">
    <property type="entry name" value="Sp38-bd"/>
</dbReference>
<evidence type="ECO:0000256" key="1">
    <source>
        <dbReference type="SAM" id="MobiDB-lite"/>
    </source>
</evidence>
<dbReference type="InterPro" id="IPR009030">
    <property type="entry name" value="Growth_fac_rcpt_cys_sf"/>
</dbReference>
<evidence type="ECO:0000259" key="4">
    <source>
        <dbReference type="PROSITE" id="PS50835"/>
    </source>
</evidence>
<dbReference type="SUPFAM" id="SSF57184">
    <property type="entry name" value="Growth factor receptor domain"/>
    <property type="match status" value="1"/>
</dbReference>
<dbReference type="GO" id="GO:0001669">
    <property type="term" value="C:acrosomal vesicle"/>
    <property type="evidence" value="ECO:0007669"/>
    <property type="project" value="TreeGrafter"/>
</dbReference>
<evidence type="ECO:0000313" key="6">
    <source>
        <dbReference type="Proteomes" id="UP000541249"/>
    </source>
</evidence>
<protein>
    <submittedName>
        <fullName evidence="5">ZPBP2 protein</fullName>
    </submittedName>
</protein>
<evidence type="ECO:0000256" key="2">
    <source>
        <dbReference type="SAM" id="Phobius"/>
    </source>
</evidence>
<dbReference type="PANTHER" id="PTHR15443:SF5">
    <property type="entry name" value="ZONA PELLUCIDA-BINDING PROTEIN 1"/>
    <property type="match status" value="1"/>
</dbReference>
<dbReference type="GO" id="GO:0005576">
    <property type="term" value="C:extracellular region"/>
    <property type="evidence" value="ECO:0007669"/>
    <property type="project" value="InterPro"/>
</dbReference>
<feature type="non-terminal residue" evidence="5">
    <location>
        <position position="481"/>
    </location>
</feature>
<feature type="non-terminal residue" evidence="5">
    <location>
        <position position="1"/>
    </location>
</feature>
<dbReference type="Proteomes" id="UP000541249">
    <property type="component" value="Unassembled WGS sequence"/>
</dbReference>
<feature type="transmembrane region" description="Helical" evidence="2">
    <location>
        <begin position="369"/>
        <end position="393"/>
    </location>
</feature>
<organism evidence="5 6">
    <name type="scientific">Eurystomus gularis</name>
    <dbReference type="NCBI Taxonomy" id="325343"/>
    <lineage>
        <taxon>Eukaryota</taxon>
        <taxon>Metazoa</taxon>
        <taxon>Chordata</taxon>
        <taxon>Craniata</taxon>
        <taxon>Vertebrata</taxon>
        <taxon>Euteleostomi</taxon>
        <taxon>Archelosauria</taxon>
        <taxon>Archosauria</taxon>
        <taxon>Dinosauria</taxon>
        <taxon>Saurischia</taxon>
        <taxon>Theropoda</taxon>
        <taxon>Coelurosauria</taxon>
        <taxon>Aves</taxon>
        <taxon>Neognathae</taxon>
        <taxon>Neoaves</taxon>
        <taxon>Telluraves</taxon>
        <taxon>Coraciimorphae</taxon>
        <taxon>Coraciiformes</taxon>
        <taxon>Coraciidae</taxon>
        <taxon>Eurystomus</taxon>
    </lineage>
</organism>
<dbReference type="SMART" id="SM01411">
    <property type="entry name" value="Ephrin_rec_like"/>
    <property type="match status" value="1"/>
</dbReference>
<keyword evidence="2" id="KW-1133">Transmembrane helix</keyword>
<dbReference type="SUPFAM" id="SSF48726">
    <property type="entry name" value="Immunoglobulin"/>
    <property type="match status" value="1"/>
</dbReference>
<feature type="region of interest" description="Disordered" evidence="1">
    <location>
        <begin position="426"/>
        <end position="481"/>
    </location>
</feature>
<dbReference type="EMBL" id="VZZY01000977">
    <property type="protein sequence ID" value="NXW53488.1"/>
    <property type="molecule type" value="Genomic_DNA"/>
</dbReference>
<dbReference type="Pfam" id="PF07354">
    <property type="entry name" value="Sp38"/>
    <property type="match status" value="1"/>
</dbReference>
<keyword evidence="3" id="KW-0732">Signal</keyword>
<gene>
    <name evidence="5" type="primary">Zpbp2</name>
    <name evidence="5" type="ORF">EURGUL_R00367</name>
</gene>
<dbReference type="GO" id="GO:0001675">
    <property type="term" value="P:acrosome assembly"/>
    <property type="evidence" value="ECO:0007669"/>
    <property type="project" value="TreeGrafter"/>
</dbReference>
<dbReference type="InterPro" id="IPR011641">
    <property type="entry name" value="Tyr-kin_ephrin_A/B_rcpt-like"/>
</dbReference>
<evidence type="ECO:0000256" key="3">
    <source>
        <dbReference type="SAM" id="SignalP"/>
    </source>
</evidence>
<comment type="caution">
    <text evidence="5">The sequence shown here is derived from an EMBL/GenBank/DDBJ whole genome shotgun (WGS) entry which is preliminary data.</text>
</comment>
<dbReference type="PANTHER" id="PTHR15443">
    <property type="entry name" value="ZONA PELLUCIDA BINDING PROTEIN SP38"/>
    <property type="match status" value="1"/>
</dbReference>
<name>A0A7L4CUR6_9AVES</name>
<evidence type="ECO:0000313" key="5">
    <source>
        <dbReference type="EMBL" id="NXW53488.1"/>
    </source>
</evidence>